<proteinExistence type="predicted"/>
<evidence type="ECO:0008006" key="3">
    <source>
        <dbReference type="Google" id="ProtNLM"/>
    </source>
</evidence>
<dbReference type="Proteomes" id="UP000037210">
    <property type="component" value="Unassembled WGS sequence"/>
</dbReference>
<protein>
    <recommendedName>
        <fullName evidence="3">4-vinyl reductase 4VR domain-containing protein</fullName>
    </recommendedName>
</protein>
<accession>A0A0M0BPX0</accession>
<comment type="caution">
    <text evidence="1">The sequence shown here is derived from an EMBL/GenBank/DDBJ whole genome shotgun (WGS) entry which is preliminary data.</text>
</comment>
<reference evidence="1 2" key="1">
    <citation type="submission" date="2015-06" db="EMBL/GenBank/DDBJ databases">
        <title>New insights into the roles of widespread benthic archaea in carbon and nitrogen cycling.</title>
        <authorList>
            <person name="Lazar C.S."/>
            <person name="Baker B.J."/>
            <person name="Seitz K.W."/>
            <person name="Hyde A.S."/>
            <person name="Dick G.J."/>
            <person name="Hinrichs K.-U."/>
            <person name="Teske A.P."/>
        </authorList>
    </citation>
    <scope>NUCLEOTIDE SEQUENCE [LARGE SCALE GENOMIC DNA]</scope>
    <source>
        <strain evidence="1">DG-45</strain>
    </source>
</reference>
<name>A0A0M0BPX0_9ARCH</name>
<gene>
    <name evidence="1" type="ORF">AC482_03710</name>
</gene>
<evidence type="ECO:0000313" key="2">
    <source>
        <dbReference type="Proteomes" id="UP000037210"/>
    </source>
</evidence>
<dbReference type="EMBL" id="LFWZ01000030">
    <property type="protein sequence ID" value="KON30474.1"/>
    <property type="molecule type" value="Genomic_DNA"/>
</dbReference>
<sequence>MEMDLSKDIPIRMVKPEFLDFVNYNICKAYSEIHGKDEAVGFFRRVGEIGFEQLRGMVDFPSADPYEVLKAVGGFLEDMGYMSKIQLTKVEEGEVIIEMFGVSVIDSSIRLTEGGASPSHFMTNLMFAALKEVSGVHADIYDLTLEQPSAETGYGMEKWVLKKI</sequence>
<dbReference type="AlphaFoldDB" id="A0A0M0BPX0"/>
<organism evidence="1 2">
    <name type="scientific">miscellaneous Crenarchaeota group-15 archaeon DG-45</name>
    <dbReference type="NCBI Taxonomy" id="1685127"/>
    <lineage>
        <taxon>Archaea</taxon>
        <taxon>Candidatus Bathyarchaeota</taxon>
        <taxon>MCG-15</taxon>
    </lineage>
</organism>
<evidence type="ECO:0000313" key="1">
    <source>
        <dbReference type="EMBL" id="KON30474.1"/>
    </source>
</evidence>